<dbReference type="GO" id="GO:0030018">
    <property type="term" value="C:Z disc"/>
    <property type="evidence" value="ECO:0007669"/>
    <property type="project" value="TreeGrafter"/>
</dbReference>
<dbReference type="EMBL" id="CAJOBP010031999">
    <property type="protein sequence ID" value="CAF4673502.1"/>
    <property type="molecule type" value="Genomic_DNA"/>
</dbReference>
<dbReference type="GO" id="GO:0014808">
    <property type="term" value="P:release of sequestered calcium ion into cytosol by sarcoplasmic reticulum"/>
    <property type="evidence" value="ECO:0007669"/>
    <property type="project" value="TreeGrafter"/>
</dbReference>
<dbReference type="GO" id="GO:0033017">
    <property type="term" value="C:sarcoplasmic reticulum membrane"/>
    <property type="evidence" value="ECO:0007669"/>
    <property type="project" value="TreeGrafter"/>
</dbReference>
<dbReference type="PANTHER" id="PTHR46399">
    <property type="entry name" value="B30.2/SPRY DOMAIN-CONTAINING PROTEIN"/>
    <property type="match status" value="1"/>
</dbReference>
<dbReference type="GO" id="GO:0006941">
    <property type="term" value="P:striated muscle contraction"/>
    <property type="evidence" value="ECO:0007669"/>
    <property type="project" value="TreeGrafter"/>
</dbReference>
<comment type="caution">
    <text evidence="2">The sequence shown here is derived from an EMBL/GenBank/DDBJ whole genome shotgun (WGS) entry which is preliminary data.</text>
</comment>
<evidence type="ECO:0000313" key="3">
    <source>
        <dbReference type="EMBL" id="CAF4963553.1"/>
    </source>
</evidence>
<protein>
    <recommendedName>
        <fullName evidence="1">Ryanodine receptor junctional solenoid domain-containing protein</fullName>
    </recommendedName>
</protein>
<dbReference type="EMBL" id="CAJOBR010024876">
    <property type="protein sequence ID" value="CAF4963553.1"/>
    <property type="molecule type" value="Genomic_DNA"/>
</dbReference>
<dbReference type="GO" id="GO:0034704">
    <property type="term" value="C:calcium channel complex"/>
    <property type="evidence" value="ECO:0007669"/>
    <property type="project" value="TreeGrafter"/>
</dbReference>
<dbReference type="Proteomes" id="UP000663873">
    <property type="component" value="Unassembled WGS sequence"/>
</dbReference>
<gene>
    <name evidence="3" type="ORF">QYT958_LOCUS34512</name>
    <name evidence="2" type="ORF">UJA718_LOCUS34876</name>
</gene>
<evidence type="ECO:0000313" key="2">
    <source>
        <dbReference type="EMBL" id="CAF4673502.1"/>
    </source>
</evidence>
<evidence type="ECO:0000259" key="1">
    <source>
        <dbReference type="Pfam" id="PF21119"/>
    </source>
</evidence>
<proteinExistence type="predicted"/>
<feature type="non-terminal residue" evidence="2">
    <location>
        <position position="1"/>
    </location>
</feature>
<evidence type="ECO:0000313" key="4">
    <source>
        <dbReference type="Proteomes" id="UP000663873"/>
    </source>
</evidence>
<dbReference type="PANTHER" id="PTHR46399:SF8">
    <property type="entry name" value="B30.2_SPRY DOMAIN-CONTAINING PROTEIN"/>
    <property type="match status" value="1"/>
</dbReference>
<dbReference type="InterPro" id="IPR015925">
    <property type="entry name" value="Ryanodine_IP3_receptor"/>
</dbReference>
<feature type="domain" description="Ryanodine receptor junctional solenoid" evidence="1">
    <location>
        <begin position="5"/>
        <end position="220"/>
    </location>
</feature>
<organism evidence="2 4">
    <name type="scientific">Rotaria socialis</name>
    <dbReference type="NCBI Taxonomy" id="392032"/>
    <lineage>
        <taxon>Eukaryota</taxon>
        <taxon>Metazoa</taxon>
        <taxon>Spiralia</taxon>
        <taxon>Gnathifera</taxon>
        <taxon>Rotifera</taxon>
        <taxon>Eurotatoria</taxon>
        <taxon>Bdelloidea</taxon>
        <taxon>Philodinida</taxon>
        <taxon>Philodinidae</taxon>
        <taxon>Rotaria</taxon>
    </lineage>
</organism>
<dbReference type="AlphaFoldDB" id="A0A821GNU5"/>
<reference evidence="2" key="1">
    <citation type="submission" date="2021-02" db="EMBL/GenBank/DDBJ databases">
        <authorList>
            <person name="Nowell W R."/>
        </authorList>
    </citation>
    <scope>NUCLEOTIDE SEQUENCE</scope>
</reference>
<feature type="non-terminal residue" evidence="2">
    <location>
        <position position="276"/>
    </location>
</feature>
<accession>A0A821GNU5</accession>
<keyword evidence="4" id="KW-1185">Reference proteome</keyword>
<dbReference type="Pfam" id="PF21119">
    <property type="entry name" value="RYDR_Jsol"/>
    <property type="match status" value="1"/>
</dbReference>
<dbReference type="GO" id="GO:0042383">
    <property type="term" value="C:sarcolemma"/>
    <property type="evidence" value="ECO:0007669"/>
    <property type="project" value="TreeGrafter"/>
</dbReference>
<sequence>FKIERERKLLVPPPFNVTCLKEYVMNSLIDAIEKSSRHLRDPVGGSYANWLVPLLQLVDALLVMGSLEVNDIQQLLRLIDPTSFGFDTDKDFDEGLLQMRLDEPVKLQLCFVLQHLCNYQLQYRIEGIIAFSEEFVGRLQSDQKRRYNVLKESSLPPALMAKKTREFRCPPKDQMQALMDFKQDSSESAFSNEDMQEEIKDMLKNFHANILILQQVLEPNNDLLKISNVPKVNELDRNEQISLFSRLLEIVIRHAIKRKHEEKIIANADRRLALRP</sequence>
<dbReference type="GO" id="GO:0005790">
    <property type="term" value="C:smooth endoplasmic reticulum"/>
    <property type="evidence" value="ECO:0007669"/>
    <property type="project" value="TreeGrafter"/>
</dbReference>
<dbReference type="InterPro" id="IPR048581">
    <property type="entry name" value="RYDR_Jsol"/>
</dbReference>
<name>A0A821GNU5_9BILA</name>
<dbReference type="Proteomes" id="UP000663848">
    <property type="component" value="Unassembled WGS sequence"/>
</dbReference>
<dbReference type="GO" id="GO:0005219">
    <property type="term" value="F:ryanodine-sensitive calcium-release channel activity"/>
    <property type="evidence" value="ECO:0007669"/>
    <property type="project" value="TreeGrafter"/>
</dbReference>